<gene>
    <name evidence="6" type="ORF">UCREL1_3392</name>
</gene>
<evidence type="ECO:0000256" key="4">
    <source>
        <dbReference type="ARBA" id="ARBA00023136"/>
    </source>
</evidence>
<evidence type="ECO:0000256" key="3">
    <source>
        <dbReference type="ARBA" id="ARBA00022989"/>
    </source>
</evidence>
<evidence type="ECO:0000256" key="1">
    <source>
        <dbReference type="ARBA" id="ARBA00004141"/>
    </source>
</evidence>
<evidence type="ECO:0000313" key="6">
    <source>
        <dbReference type="EMBL" id="EMR69582.1"/>
    </source>
</evidence>
<evidence type="ECO:0000313" key="7">
    <source>
        <dbReference type="Proteomes" id="UP000012174"/>
    </source>
</evidence>
<sequence>MLVPTPSADPNDPLNWSKGFRWYIAAVTCLAIFMAQFLAAGPSVDMVNIVIDLWGTPPDSPGWSSSLAKTAYLFTTTSFLQGMSNLFYMPLIIKYGRRPVYIMSFAIYGGTALWAGLAQGYGSELAARLVLGFAGGSAECLAPLTIADTFFLHERGVVMALQPSAQPEGAKPSDDPKDEFIYLEVISSPPTPKVKTYRQRLALFNGIYTSESLLKLFWRPIPLLLLPPVFWATLVMSAVVGCFVALSTHFSTALAEQYGFVTWQSGLAFVAVLIGASGGIVGGGWFSDYVALWLTKRNGGIREPEMRLPTITLALFLLPASMIMYGFGLAYGTHWIVPILGLGLLGFSLTQSTNIVIVYVIDAYRPIAGECVVSQLSFKEA</sequence>
<reference evidence="7" key="1">
    <citation type="journal article" date="2013" name="Genome Announc.">
        <title>Draft genome sequence of the grapevine dieback fungus Eutypa lata UCR-EL1.</title>
        <authorList>
            <person name="Blanco-Ulate B."/>
            <person name="Rolshausen P.E."/>
            <person name="Cantu D."/>
        </authorList>
    </citation>
    <scope>NUCLEOTIDE SEQUENCE [LARGE SCALE GENOMIC DNA]</scope>
    <source>
        <strain evidence="7">UCR-EL1</strain>
    </source>
</reference>
<name>M7SZ53_EUTLA</name>
<feature type="transmembrane region" description="Helical" evidence="5">
    <location>
        <begin position="70"/>
        <end position="88"/>
    </location>
</feature>
<dbReference type="EMBL" id="KB706055">
    <property type="protein sequence ID" value="EMR69582.1"/>
    <property type="molecule type" value="Genomic_DNA"/>
</dbReference>
<evidence type="ECO:0000256" key="2">
    <source>
        <dbReference type="ARBA" id="ARBA00022692"/>
    </source>
</evidence>
<feature type="transmembrane region" description="Helical" evidence="5">
    <location>
        <begin position="308"/>
        <end position="329"/>
    </location>
</feature>
<dbReference type="eggNOG" id="KOG0255">
    <property type="taxonomic scope" value="Eukaryota"/>
</dbReference>
<feature type="transmembrane region" description="Helical" evidence="5">
    <location>
        <begin position="223"/>
        <end position="246"/>
    </location>
</feature>
<dbReference type="PANTHER" id="PTHR23502:SF34">
    <property type="entry name" value="PROTEIN HOL1"/>
    <property type="match status" value="1"/>
</dbReference>
<dbReference type="PANTHER" id="PTHR23502">
    <property type="entry name" value="MAJOR FACILITATOR SUPERFAMILY"/>
    <property type="match status" value="1"/>
</dbReference>
<organism evidence="6 7">
    <name type="scientific">Eutypa lata (strain UCR-EL1)</name>
    <name type="common">Grapevine dieback disease fungus</name>
    <name type="synonym">Eutypa armeniacae</name>
    <dbReference type="NCBI Taxonomy" id="1287681"/>
    <lineage>
        <taxon>Eukaryota</taxon>
        <taxon>Fungi</taxon>
        <taxon>Dikarya</taxon>
        <taxon>Ascomycota</taxon>
        <taxon>Pezizomycotina</taxon>
        <taxon>Sordariomycetes</taxon>
        <taxon>Xylariomycetidae</taxon>
        <taxon>Xylariales</taxon>
        <taxon>Diatrypaceae</taxon>
        <taxon>Eutypa</taxon>
    </lineage>
</organism>
<keyword evidence="4 5" id="KW-0472">Membrane</keyword>
<keyword evidence="2 5" id="KW-0812">Transmembrane</keyword>
<proteinExistence type="predicted"/>
<dbReference type="HOGENOM" id="CLU_008455_13_6_1"/>
<feature type="transmembrane region" description="Helical" evidence="5">
    <location>
        <begin position="266"/>
        <end position="287"/>
    </location>
</feature>
<comment type="subcellular location">
    <subcellularLocation>
        <location evidence="1">Membrane</location>
        <topology evidence="1">Multi-pass membrane protein</topology>
    </subcellularLocation>
</comment>
<dbReference type="OrthoDB" id="5215911at2759"/>
<keyword evidence="7" id="KW-1185">Reference proteome</keyword>
<dbReference type="Proteomes" id="UP000012174">
    <property type="component" value="Unassembled WGS sequence"/>
</dbReference>
<evidence type="ECO:0000256" key="5">
    <source>
        <dbReference type="SAM" id="Phobius"/>
    </source>
</evidence>
<accession>M7SZ53</accession>
<feature type="transmembrane region" description="Helical" evidence="5">
    <location>
        <begin position="335"/>
        <end position="361"/>
    </location>
</feature>
<dbReference type="AlphaFoldDB" id="M7SZ53"/>
<dbReference type="KEGG" id="ela:UCREL1_3392"/>
<dbReference type="GO" id="GO:0005886">
    <property type="term" value="C:plasma membrane"/>
    <property type="evidence" value="ECO:0007669"/>
    <property type="project" value="TreeGrafter"/>
</dbReference>
<feature type="transmembrane region" description="Helical" evidence="5">
    <location>
        <begin position="20"/>
        <end position="39"/>
    </location>
</feature>
<protein>
    <submittedName>
        <fullName evidence="6">Putative mfs transporter protein</fullName>
    </submittedName>
</protein>
<dbReference type="OMA" id="LHWICPT"/>
<dbReference type="SUPFAM" id="SSF103473">
    <property type="entry name" value="MFS general substrate transporter"/>
    <property type="match status" value="1"/>
</dbReference>
<keyword evidence="3 5" id="KW-1133">Transmembrane helix</keyword>
<dbReference type="InterPro" id="IPR036259">
    <property type="entry name" value="MFS_trans_sf"/>
</dbReference>
<feature type="transmembrane region" description="Helical" evidence="5">
    <location>
        <begin position="100"/>
        <end position="117"/>
    </location>
</feature>
<dbReference type="GO" id="GO:0022857">
    <property type="term" value="F:transmembrane transporter activity"/>
    <property type="evidence" value="ECO:0007669"/>
    <property type="project" value="TreeGrafter"/>
</dbReference>
<dbReference type="Gene3D" id="1.20.1250.20">
    <property type="entry name" value="MFS general substrate transporter like domains"/>
    <property type="match status" value="2"/>
</dbReference>